<feature type="non-terminal residue" evidence="1">
    <location>
        <position position="59"/>
    </location>
</feature>
<accession>A0A9W4X9V3</accession>
<keyword evidence="2" id="KW-1185">Reference proteome</keyword>
<evidence type="ECO:0000313" key="1">
    <source>
        <dbReference type="EMBL" id="CAI2196664.1"/>
    </source>
</evidence>
<gene>
    <name evidence="1" type="ORF">FWILDA_LOCUS17692</name>
</gene>
<feature type="non-terminal residue" evidence="1">
    <location>
        <position position="1"/>
    </location>
</feature>
<dbReference type="AlphaFoldDB" id="A0A9W4X9V3"/>
<protein>
    <submittedName>
        <fullName evidence="1">2802_t:CDS:1</fullName>
    </submittedName>
</protein>
<dbReference type="Proteomes" id="UP001153678">
    <property type="component" value="Unassembled WGS sequence"/>
</dbReference>
<reference evidence="1" key="1">
    <citation type="submission" date="2022-08" db="EMBL/GenBank/DDBJ databases">
        <authorList>
            <person name="Kallberg Y."/>
            <person name="Tangrot J."/>
            <person name="Rosling A."/>
        </authorList>
    </citation>
    <scope>NUCLEOTIDE SEQUENCE</scope>
    <source>
        <strain evidence="1">Wild A</strain>
    </source>
</reference>
<name>A0A9W4X9V3_9GLOM</name>
<dbReference type="EMBL" id="CAMKVN010014673">
    <property type="protein sequence ID" value="CAI2196664.1"/>
    <property type="molecule type" value="Genomic_DNA"/>
</dbReference>
<proteinExistence type="predicted"/>
<sequence>PMTCWEKPSFNQYQQPTPVHTSINDEYEEEELTLQRNYVILGDQDTQPILAEQGDNQTI</sequence>
<evidence type="ECO:0000313" key="2">
    <source>
        <dbReference type="Proteomes" id="UP001153678"/>
    </source>
</evidence>
<comment type="caution">
    <text evidence="1">The sequence shown here is derived from an EMBL/GenBank/DDBJ whole genome shotgun (WGS) entry which is preliminary data.</text>
</comment>
<organism evidence="1 2">
    <name type="scientific">Funneliformis geosporum</name>
    <dbReference type="NCBI Taxonomy" id="1117311"/>
    <lineage>
        <taxon>Eukaryota</taxon>
        <taxon>Fungi</taxon>
        <taxon>Fungi incertae sedis</taxon>
        <taxon>Mucoromycota</taxon>
        <taxon>Glomeromycotina</taxon>
        <taxon>Glomeromycetes</taxon>
        <taxon>Glomerales</taxon>
        <taxon>Glomeraceae</taxon>
        <taxon>Funneliformis</taxon>
    </lineage>
</organism>